<gene>
    <name evidence="2" type="ORF">UFOPK1826_00529</name>
</gene>
<accession>A0A6J6GJK6</accession>
<dbReference type="InterPro" id="IPR029058">
    <property type="entry name" value="AB_hydrolase_fold"/>
</dbReference>
<dbReference type="InterPro" id="IPR000073">
    <property type="entry name" value="AB_hydrolase_1"/>
</dbReference>
<proteinExistence type="predicted"/>
<sequence>MNGEIYGGLRKVREFLLLRMPSLTAVNSSTPFSAVVPKSNSTDTSTGVRLHTVTWGNATTHTKTPIVLVHGLASNSMLWEGAALALCALGHLVTAVDLRGHGLSEKPETGYDMQTVTQDLAGLLREIQRDGFVNPVVCGQSWGGNVVLELAHTQPKLVRGVVCVDGGFLELQNHYPQWDDCAEALRPPKIAGTKIADFRNYMQRAHPDWPETGINGALACMEHLPDGTLRPWLSFERHMMVLRGLWEHHPTHIYRQISVPVMFVPAEGPQGIFNETKRSAIEHAAQLVTKVRVEWFSPADHDLHAQHPERFAQVVHTAITDGFF</sequence>
<evidence type="ECO:0000313" key="2">
    <source>
        <dbReference type="EMBL" id="CAB4599085.1"/>
    </source>
</evidence>
<feature type="domain" description="AB hydrolase-1" evidence="1">
    <location>
        <begin position="66"/>
        <end position="313"/>
    </location>
</feature>
<reference evidence="2" key="1">
    <citation type="submission" date="2020-05" db="EMBL/GenBank/DDBJ databases">
        <authorList>
            <person name="Chiriac C."/>
            <person name="Salcher M."/>
            <person name="Ghai R."/>
            <person name="Kavagutti S V."/>
        </authorList>
    </citation>
    <scope>NUCLEOTIDE SEQUENCE</scope>
</reference>
<dbReference type="Gene3D" id="3.40.50.1820">
    <property type="entry name" value="alpha/beta hydrolase"/>
    <property type="match status" value="1"/>
</dbReference>
<dbReference type="EMBL" id="CAEZUN010000048">
    <property type="protein sequence ID" value="CAB4599085.1"/>
    <property type="molecule type" value="Genomic_DNA"/>
</dbReference>
<dbReference type="Pfam" id="PF12697">
    <property type="entry name" value="Abhydrolase_6"/>
    <property type="match status" value="1"/>
</dbReference>
<dbReference type="AlphaFoldDB" id="A0A6J6GJK6"/>
<name>A0A6J6GJK6_9ZZZZ</name>
<organism evidence="2">
    <name type="scientific">freshwater metagenome</name>
    <dbReference type="NCBI Taxonomy" id="449393"/>
    <lineage>
        <taxon>unclassified sequences</taxon>
        <taxon>metagenomes</taxon>
        <taxon>ecological metagenomes</taxon>
    </lineage>
</organism>
<evidence type="ECO:0000259" key="1">
    <source>
        <dbReference type="Pfam" id="PF12697"/>
    </source>
</evidence>
<dbReference type="PANTHER" id="PTHR43329">
    <property type="entry name" value="EPOXIDE HYDROLASE"/>
    <property type="match status" value="1"/>
</dbReference>
<dbReference type="SUPFAM" id="SSF53474">
    <property type="entry name" value="alpha/beta-Hydrolases"/>
    <property type="match status" value="1"/>
</dbReference>
<protein>
    <submittedName>
        <fullName evidence="2">Unannotated protein</fullName>
    </submittedName>
</protein>